<evidence type="ECO:0000256" key="5">
    <source>
        <dbReference type="ARBA" id="ARBA00022909"/>
    </source>
</evidence>
<comment type="pathway">
    <text evidence="2">Cofactor biosynthesis; tetrahydrofolate biosynthesis; 2-amino-4-hydroxy-6-hydroxymethyl-7,8-dihydropteridine diphosphate from 7,8-dihydroneopterin triphosphate: step 3/4.</text>
</comment>
<dbReference type="OrthoDB" id="8774845at2"/>
<dbReference type="Proteomes" id="UP000295510">
    <property type="component" value="Unassembled WGS sequence"/>
</dbReference>
<gene>
    <name evidence="9" type="ORF">DFR43_10734</name>
</gene>
<sequence length="137" mass="15757">MNTPSIPPDLHWLLHCRKLFLRRHEVMVNMGAHAFEKHGPQRVWIDVDLYVPYESSTPSHDALHEVVDYDYVREAVARLIAGRHITLQETLADALATELLKHPQVLAVRLSTSKPDVYPDCETVGVEVFRLHTRTRT</sequence>
<dbReference type="InterPro" id="IPR006156">
    <property type="entry name" value="Dihydroneopterin_aldolase"/>
</dbReference>
<keyword evidence="6" id="KW-0456">Lyase</keyword>
<evidence type="ECO:0000256" key="6">
    <source>
        <dbReference type="ARBA" id="ARBA00023239"/>
    </source>
</evidence>
<keyword evidence="10" id="KW-1185">Reference proteome</keyword>
<evidence type="ECO:0000256" key="1">
    <source>
        <dbReference type="ARBA" id="ARBA00001353"/>
    </source>
</evidence>
<proteinExistence type="inferred from homology"/>
<dbReference type="EMBL" id="SNYL01000007">
    <property type="protein sequence ID" value="TDQ43266.1"/>
    <property type="molecule type" value="Genomic_DNA"/>
</dbReference>
<dbReference type="Pfam" id="PF02152">
    <property type="entry name" value="FolB"/>
    <property type="match status" value="1"/>
</dbReference>
<organism evidence="9 10">
    <name type="scientific">Tepidicella xavieri</name>
    <dbReference type="NCBI Taxonomy" id="360241"/>
    <lineage>
        <taxon>Bacteria</taxon>
        <taxon>Pseudomonadati</taxon>
        <taxon>Pseudomonadota</taxon>
        <taxon>Betaproteobacteria</taxon>
        <taxon>Burkholderiales</taxon>
        <taxon>Tepidicella</taxon>
    </lineage>
</organism>
<name>A0A4R6UBM2_9BURK</name>
<dbReference type="PANTHER" id="PTHR42844:SF1">
    <property type="entry name" value="DIHYDRONEOPTERIN ALDOLASE 1-RELATED"/>
    <property type="match status" value="1"/>
</dbReference>
<protein>
    <recommendedName>
        <fullName evidence="4">dihydroneopterin aldolase</fullName>
        <ecNumber evidence="4">4.1.2.25</ecNumber>
    </recommendedName>
    <alternativeName>
        <fullName evidence="7">7,8-dihydroneopterin aldolase</fullName>
    </alternativeName>
</protein>
<evidence type="ECO:0000313" key="10">
    <source>
        <dbReference type="Proteomes" id="UP000295510"/>
    </source>
</evidence>
<dbReference type="AlphaFoldDB" id="A0A4R6UBM2"/>
<evidence type="ECO:0000259" key="8">
    <source>
        <dbReference type="SMART" id="SM00905"/>
    </source>
</evidence>
<evidence type="ECO:0000256" key="3">
    <source>
        <dbReference type="ARBA" id="ARBA00005708"/>
    </source>
</evidence>
<comment type="caution">
    <text evidence="9">The sequence shown here is derived from an EMBL/GenBank/DDBJ whole genome shotgun (WGS) entry which is preliminary data.</text>
</comment>
<comment type="catalytic activity">
    <reaction evidence="1">
        <text>7,8-dihydroneopterin = 6-hydroxymethyl-7,8-dihydropterin + glycolaldehyde</text>
        <dbReference type="Rhea" id="RHEA:10540"/>
        <dbReference type="ChEBI" id="CHEBI:17001"/>
        <dbReference type="ChEBI" id="CHEBI:17071"/>
        <dbReference type="ChEBI" id="CHEBI:44841"/>
        <dbReference type="EC" id="4.1.2.25"/>
    </reaction>
</comment>
<keyword evidence="5" id="KW-0289">Folate biosynthesis</keyword>
<dbReference type="SUPFAM" id="SSF55620">
    <property type="entry name" value="Tetrahydrobiopterin biosynthesis enzymes-like"/>
    <property type="match status" value="1"/>
</dbReference>
<dbReference type="GO" id="GO:0005737">
    <property type="term" value="C:cytoplasm"/>
    <property type="evidence" value="ECO:0007669"/>
    <property type="project" value="TreeGrafter"/>
</dbReference>
<dbReference type="EC" id="4.1.2.25" evidence="4"/>
<comment type="similarity">
    <text evidence="3">Belongs to the DHNA family.</text>
</comment>
<evidence type="ECO:0000313" key="9">
    <source>
        <dbReference type="EMBL" id="TDQ43266.1"/>
    </source>
</evidence>
<dbReference type="RefSeq" id="WP_133597129.1">
    <property type="nucleotide sequence ID" value="NZ_SNYL01000007.1"/>
</dbReference>
<evidence type="ECO:0000256" key="4">
    <source>
        <dbReference type="ARBA" id="ARBA00013043"/>
    </source>
</evidence>
<dbReference type="Gene3D" id="3.30.1130.10">
    <property type="match status" value="1"/>
</dbReference>
<dbReference type="GO" id="GO:0046656">
    <property type="term" value="P:folic acid biosynthetic process"/>
    <property type="evidence" value="ECO:0007669"/>
    <property type="project" value="UniProtKB-KW"/>
</dbReference>
<reference evidence="9 10" key="1">
    <citation type="submission" date="2019-03" db="EMBL/GenBank/DDBJ databases">
        <title>Genomic Encyclopedia of Type Strains, Phase IV (KMG-IV): sequencing the most valuable type-strain genomes for metagenomic binning, comparative biology and taxonomic classification.</title>
        <authorList>
            <person name="Goeker M."/>
        </authorList>
    </citation>
    <scope>NUCLEOTIDE SEQUENCE [LARGE SCALE GENOMIC DNA]</scope>
    <source>
        <strain evidence="9 10">DSM 19605</strain>
    </source>
</reference>
<dbReference type="GO" id="GO:0004150">
    <property type="term" value="F:dihydroneopterin aldolase activity"/>
    <property type="evidence" value="ECO:0007669"/>
    <property type="project" value="UniProtKB-EC"/>
</dbReference>
<evidence type="ECO:0000256" key="7">
    <source>
        <dbReference type="ARBA" id="ARBA00032903"/>
    </source>
</evidence>
<dbReference type="PANTHER" id="PTHR42844">
    <property type="entry name" value="DIHYDRONEOPTERIN ALDOLASE 1-RELATED"/>
    <property type="match status" value="1"/>
</dbReference>
<dbReference type="InterPro" id="IPR043133">
    <property type="entry name" value="GTP-CH-I_C/QueF"/>
</dbReference>
<evidence type="ECO:0000256" key="2">
    <source>
        <dbReference type="ARBA" id="ARBA00005013"/>
    </source>
</evidence>
<dbReference type="SMART" id="SM00905">
    <property type="entry name" value="FolB"/>
    <property type="match status" value="1"/>
</dbReference>
<accession>A0A4R6UBM2</accession>
<dbReference type="InterPro" id="IPR006157">
    <property type="entry name" value="FolB_dom"/>
</dbReference>
<feature type="domain" description="Dihydroneopterin aldolase/epimerase" evidence="8">
    <location>
        <begin position="19"/>
        <end position="130"/>
    </location>
</feature>